<name>A0A3D9L688_MARFU</name>
<protein>
    <submittedName>
        <fullName evidence="1">Uncharacterized protein</fullName>
    </submittedName>
</protein>
<dbReference type="EMBL" id="QREG01000004">
    <property type="protein sequence ID" value="REE00994.1"/>
    <property type="molecule type" value="Genomic_DNA"/>
</dbReference>
<gene>
    <name evidence="1" type="ORF">C7460_10413</name>
</gene>
<sequence length="35" mass="4531">MNFEKNFKHSETLFQIWRYPYHNIYMYIHLISKHT</sequence>
<organism evidence="1 2">
    <name type="scientific">Marinoscillum furvescens DSM 4134</name>
    <dbReference type="NCBI Taxonomy" id="1122208"/>
    <lineage>
        <taxon>Bacteria</taxon>
        <taxon>Pseudomonadati</taxon>
        <taxon>Bacteroidota</taxon>
        <taxon>Cytophagia</taxon>
        <taxon>Cytophagales</taxon>
        <taxon>Reichenbachiellaceae</taxon>
        <taxon>Marinoscillum</taxon>
    </lineage>
</organism>
<dbReference type="Proteomes" id="UP000256779">
    <property type="component" value="Unassembled WGS sequence"/>
</dbReference>
<reference evidence="1 2" key="1">
    <citation type="submission" date="2018-07" db="EMBL/GenBank/DDBJ databases">
        <title>Genomic Encyclopedia of Type Strains, Phase IV (KMG-IV): sequencing the most valuable type-strain genomes for metagenomic binning, comparative biology and taxonomic classification.</title>
        <authorList>
            <person name="Goeker M."/>
        </authorList>
    </citation>
    <scope>NUCLEOTIDE SEQUENCE [LARGE SCALE GENOMIC DNA]</scope>
    <source>
        <strain evidence="1 2">DSM 4134</strain>
    </source>
</reference>
<keyword evidence="2" id="KW-1185">Reference proteome</keyword>
<evidence type="ECO:0000313" key="1">
    <source>
        <dbReference type="EMBL" id="REE00994.1"/>
    </source>
</evidence>
<comment type="caution">
    <text evidence="1">The sequence shown here is derived from an EMBL/GenBank/DDBJ whole genome shotgun (WGS) entry which is preliminary data.</text>
</comment>
<proteinExistence type="predicted"/>
<dbReference type="AlphaFoldDB" id="A0A3D9L688"/>
<evidence type="ECO:0000313" key="2">
    <source>
        <dbReference type="Proteomes" id="UP000256779"/>
    </source>
</evidence>
<accession>A0A3D9L688</accession>